<evidence type="ECO:0000259" key="12">
    <source>
        <dbReference type="Pfam" id="PF13206"/>
    </source>
</evidence>
<feature type="domain" description="Trypanosome variant surface glycoprotein C-terminal" evidence="11">
    <location>
        <begin position="406"/>
        <end position="513"/>
    </location>
</feature>
<evidence type="ECO:0000256" key="8">
    <source>
        <dbReference type="ARBA" id="ARBA00023288"/>
    </source>
</evidence>
<gene>
    <name evidence="13" type="ORF">TEOVI_000755300</name>
</gene>
<dbReference type="GO" id="GO:0098552">
    <property type="term" value="C:side of membrane"/>
    <property type="evidence" value="ECO:0007669"/>
    <property type="project" value="UniProtKB-KW"/>
</dbReference>
<evidence type="ECO:0000256" key="9">
    <source>
        <dbReference type="SAM" id="Coils"/>
    </source>
</evidence>
<feature type="chain" id="PRO_5009235063" evidence="10">
    <location>
        <begin position="24"/>
        <end position="514"/>
    </location>
</feature>
<evidence type="ECO:0000313" key="14">
    <source>
        <dbReference type="Proteomes" id="UP000195570"/>
    </source>
</evidence>
<proteinExistence type="predicted"/>
<keyword evidence="8" id="KW-0449">Lipoprotein</keyword>
<feature type="domain" description="Trypanosome variant surface glycoprotein B-type N-terminal" evidence="12">
    <location>
        <begin position="17"/>
        <end position="367"/>
    </location>
</feature>
<dbReference type="VEuPathDB" id="TriTrypDB:TEOVI_000755300"/>
<dbReference type="RefSeq" id="XP_067076471.1">
    <property type="nucleotide sequence ID" value="XM_067220370.1"/>
</dbReference>
<keyword evidence="9" id="KW-0175">Coiled coil</keyword>
<protein>
    <submittedName>
        <fullName evidence="13">Variant surface glycoprotein (VSG, atypical), putative</fullName>
    </submittedName>
</protein>
<evidence type="ECO:0000313" key="13">
    <source>
        <dbReference type="EMBL" id="SCU64767.1"/>
    </source>
</evidence>
<dbReference type="Proteomes" id="UP000195570">
    <property type="component" value="Unassembled WGS sequence"/>
</dbReference>
<keyword evidence="3" id="KW-1003">Cell membrane</keyword>
<organism evidence="13 14">
    <name type="scientific">Trypanosoma equiperdum</name>
    <dbReference type="NCBI Taxonomy" id="5694"/>
    <lineage>
        <taxon>Eukaryota</taxon>
        <taxon>Discoba</taxon>
        <taxon>Euglenozoa</taxon>
        <taxon>Kinetoplastea</taxon>
        <taxon>Metakinetoplastina</taxon>
        <taxon>Trypanosomatida</taxon>
        <taxon>Trypanosomatidae</taxon>
        <taxon>Trypanosoma</taxon>
    </lineage>
</organism>
<dbReference type="InterPro" id="IPR025932">
    <property type="entry name" value="Trypano_VSG_B_N_dom"/>
</dbReference>
<evidence type="ECO:0000256" key="5">
    <source>
        <dbReference type="ARBA" id="ARBA00022729"/>
    </source>
</evidence>
<dbReference type="GO" id="GO:0005886">
    <property type="term" value="C:plasma membrane"/>
    <property type="evidence" value="ECO:0007669"/>
    <property type="project" value="UniProtKB-SubCell"/>
</dbReference>
<sequence length="514" mass="55718">MYKGRSEVVLLLILTTRINFANAAAGEAKNIREFHILCNLVELCKKAPTNLAGSSLTDAAVQAIELINMSASTDEWQNQFPTLPNDGAEANQGCDKQPKPISCHENYEKWRTARTQLEQPANKEIKQTPAKGIQNTAYGRRVQTQIAAIAIEAQGIYVTYSKNTAPTLDDINNKLKVHFENALYGVQTRPLNGAAVDKWQASGTRTDDCKASKAGISLRGDLMCLCAQDDSLSQTMCGPSVTAAGGNWQTNTIAGQVNSMVSRCQSKAKPDVSSAYIRKALNDFTAALKSRAGSGADNVLLGTGHTNGNCGGQANVACVDYTQALVPKEDRRLNDIKWYTELDDAAEALDNYTAAMAEEKAAQTKIHKLKQEAERLFQTLKVQDPAAIQPISQLPRIDPLESKKKCEQFHNKSKECTENGCKWNGKTETAGTTGKEGTAGTNEGATATGCEKHFTDENGCKKMNEGKDKPVCGWKKGGEGDKDKDELRCRSSSFLVTNKFALSVVSAAFVALLF</sequence>
<accession>A0A1G4HZN5</accession>
<evidence type="ECO:0000256" key="2">
    <source>
        <dbReference type="ARBA" id="ARBA00004609"/>
    </source>
</evidence>
<keyword evidence="5 10" id="KW-0732">Signal</keyword>
<comment type="caution">
    <text evidence="13">The sequence shown here is derived from an EMBL/GenBank/DDBJ whole genome shotgun (WGS) entry which is preliminary data.</text>
</comment>
<comment type="function">
    <text evidence="1">VSG forms a coat on the surface of the parasite. The trypanosome evades the immune response of the host by expressing a series of antigenically distinct VSGs from an estimated 1000 VSG genes.</text>
</comment>
<keyword evidence="6" id="KW-0472">Membrane</keyword>
<evidence type="ECO:0000256" key="6">
    <source>
        <dbReference type="ARBA" id="ARBA00023136"/>
    </source>
</evidence>
<dbReference type="Pfam" id="PF10659">
    <property type="entry name" value="Trypan_glycop_C"/>
    <property type="match status" value="1"/>
</dbReference>
<feature type="coiled-coil region" evidence="9">
    <location>
        <begin position="342"/>
        <end position="379"/>
    </location>
</feature>
<evidence type="ECO:0000256" key="1">
    <source>
        <dbReference type="ARBA" id="ARBA00002523"/>
    </source>
</evidence>
<dbReference type="InterPro" id="IPR019609">
    <property type="entry name" value="Variant_surf_glycoprt_trypan_C"/>
</dbReference>
<dbReference type="GeneID" id="92381487"/>
<dbReference type="EMBL" id="CZPT02000148">
    <property type="protein sequence ID" value="SCU64767.1"/>
    <property type="molecule type" value="Genomic_DNA"/>
</dbReference>
<reference evidence="13" key="1">
    <citation type="submission" date="2016-09" db="EMBL/GenBank/DDBJ databases">
        <authorList>
            <person name="Hebert L."/>
            <person name="Moumen B."/>
        </authorList>
    </citation>
    <scope>NUCLEOTIDE SEQUENCE [LARGE SCALE GENOMIC DNA]</scope>
    <source>
        <strain evidence="13">OVI</strain>
    </source>
</reference>
<dbReference type="AlphaFoldDB" id="A0A1G4HZN5"/>
<evidence type="ECO:0000256" key="4">
    <source>
        <dbReference type="ARBA" id="ARBA00022622"/>
    </source>
</evidence>
<feature type="signal peptide" evidence="10">
    <location>
        <begin position="1"/>
        <end position="23"/>
    </location>
</feature>
<evidence type="ECO:0000259" key="11">
    <source>
        <dbReference type="Pfam" id="PF10659"/>
    </source>
</evidence>
<name>A0A1G4HZN5_TRYEQ</name>
<dbReference type="Pfam" id="PF13206">
    <property type="entry name" value="VSG_B"/>
    <property type="match status" value="1"/>
</dbReference>
<keyword evidence="7" id="KW-0325">Glycoprotein</keyword>
<evidence type="ECO:0000256" key="10">
    <source>
        <dbReference type="SAM" id="SignalP"/>
    </source>
</evidence>
<keyword evidence="4" id="KW-0336">GPI-anchor</keyword>
<evidence type="ECO:0000256" key="7">
    <source>
        <dbReference type="ARBA" id="ARBA00023180"/>
    </source>
</evidence>
<comment type="subcellular location">
    <subcellularLocation>
        <location evidence="2">Cell membrane</location>
        <topology evidence="2">Lipid-anchor</topology>
        <topology evidence="2">GPI-anchor</topology>
    </subcellularLocation>
</comment>
<evidence type="ECO:0000256" key="3">
    <source>
        <dbReference type="ARBA" id="ARBA00022475"/>
    </source>
</evidence>
<keyword evidence="14" id="KW-1185">Reference proteome</keyword>